<reference evidence="3" key="1">
    <citation type="journal article" date="2019" name="Int. J. Syst. Evol. Microbiol.">
        <title>The Global Catalogue of Microorganisms (GCM) 10K type strain sequencing project: providing services to taxonomists for standard genome sequencing and annotation.</title>
        <authorList>
            <consortium name="The Broad Institute Genomics Platform"/>
            <consortium name="The Broad Institute Genome Sequencing Center for Infectious Disease"/>
            <person name="Wu L."/>
            <person name="Ma J."/>
        </authorList>
    </citation>
    <scope>NUCLEOTIDE SEQUENCE [LARGE SCALE GENOMIC DNA]</scope>
    <source>
        <strain evidence="3">CCUG 67170</strain>
    </source>
</reference>
<dbReference type="Gene3D" id="3.40.630.30">
    <property type="match status" value="1"/>
</dbReference>
<dbReference type="Proteomes" id="UP001595807">
    <property type="component" value="Unassembled WGS sequence"/>
</dbReference>
<dbReference type="PANTHER" id="PTHR39173:SF1">
    <property type="entry name" value="ACETYLTRANSFERASE"/>
    <property type="match status" value="1"/>
</dbReference>
<evidence type="ECO:0000259" key="1">
    <source>
        <dbReference type="PROSITE" id="PS51186"/>
    </source>
</evidence>
<keyword evidence="3" id="KW-1185">Reference proteome</keyword>
<name>A0ABV8CVH8_9STRE</name>
<proteinExistence type="predicted"/>
<dbReference type="PROSITE" id="PS51186">
    <property type="entry name" value="GNAT"/>
    <property type="match status" value="1"/>
</dbReference>
<gene>
    <name evidence="2" type="ORF">ACFORF_04815</name>
</gene>
<dbReference type="Pfam" id="PF00583">
    <property type="entry name" value="Acetyltransf_1"/>
    <property type="match status" value="1"/>
</dbReference>
<dbReference type="SUPFAM" id="SSF55729">
    <property type="entry name" value="Acyl-CoA N-acyltransferases (Nat)"/>
    <property type="match status" value="1"/>
</dbReference>
<accession>A0ABV8CVH8</accession>
<dbReference type="EMBL" id="JBHRZV010000032">
    <property type="protein sequence ID" value="MFC3927928.1"/>
    <property type="molecule type" value="Genomic_DNA"/>
</dbReference>
<dbReference type="RefSeq" id="WP_380426003.1">
    <property type="nucleotide sequence ID" value="NZ_JBHRZV010000032.1"/>
</dbReference>
<organism evidence="2 3">
    <name type="scientific">Streptococcus caprae</name>
    <dbReference type="NCBI Taxonomy" id="1640501"/>
    <lineage>
        <taxon>Bacteria</taxon>
        <taxon>Bacillati</taxon>
        <taxon>Bacillota</taxon>
        <taxon>Bacilli</taxon>
        <taxon>Lactobacillales</taxon>
        <taxon>Streptococcaceae</taxon>
        <taxon>Streptococcus</taxon>
    </lineage>
</organism>
<protein>
    <submittedName>
        <fullName evidence="2">GNAT family N-acetyltransferase</fullName>
    </submittedName>
</protein>
<evidence type="ECO:0000313" key="3">
    <source>
        <dbReference type="Proteomes" id="UP001595807"/>
    </source>
</evidence>
<dbReference type="InterPro" id="IPR000182">
    <property type="entry name" value="GNAT_dom"/>
</dbReference>
<feature type="domain" description="N-acetyltransferase" evidence="1">
    <location>
        <begin position="1"/>
        <end position="168"/>
    </location>
</feature>
<comment type="caution">
    <text evidence="2">The sequence shown here is derived from an EMBL/GenBank/DDBJ whole genome shotgun (WGS) entry which is preliminary data.</text>
</comment>
<dbReference type="CDD" id="cd04301">
    <property type="entry name" value="NAT_SF"/>
    <property type="match status" value="1"/>
</dbReference>
<dbReference type="InterPro" id="IPR016181">
    <property type="entry name" value="Acyl_CoA_acyltransferase"/>
</dbReference>
<dbReference type="PANTHER" id="PTHR39173">
    <property type="entry name" value="ACETYLTRANSFERASE"/>
    <property type="match status" value="1"/>
</dbReference>
<sequence>MEIRTLERSDEATFRAMEALLLAEKEAGNHLIETSLVKDFERHCQKLKRQETEMADPNWSTVTTYFAFLDGEMVGKVSCRWELDKGDLATVGGHIGYVTSPKFRRRGVMKEMLDFAFDRYRERGITRIFITALEENVPSRRTIESVGGVLQDIIEVEDGNQLARYWVEIGEE</sequence>
<evidence type="ECO:0000313" key="2">
    <source>
        <dbReference type="EMBL" id="MFC3927928.1"/>
    </source>
</evidence>